<keyword evidence="9" id="KW-1185">Reference proteome</keyword>
<reference evidence="8 9" key="1">
    <citation type="submission" date="2020-08" db="EMBL/GenBank/DDBJ databases">
        <title>Genome public.</title>
        <authorList>
            <person name="Liu C."/>
            <person name="Sun Q."/>
        </authorList>
    </citation>
    <scope>NUCLEOTIDE SEQUENCE [LARGE SCALE GENOMIC DNA]</scope>
    <source>
        <strain evidence="8 9">NSJ-10</strain>
    </source>
</reference>
<dbReference type="GO" id="GO:0051301">
    <property type="term" value="P:cell division"/>
    <property type="evidence" value="ECO:0007669"/>
    <property type="project" value="UniProtKB-KW"/>
</dbReference>
<dbReference type="Pfam" id="PF05103">
    <property type="entry name" value="DivIVA"/>
    <property type="match status" value="1"/>
</dbReference>
<dbReference type="EMBL" id="JACOOX010000003">
    <property type="protein sequence ID" value="MBC5662391.1"/>
    <property type="molecule type" value="Genomic_DNA"/>
</dbReference>
<feature type="compositionally biased region" description="Acidic residues" evidence="7">
    <location>
        <begin position="188"/>
        <end position="200"/>
    </location>
</feature>
<evidence type="ECO:0000256" key="5">
    <source>
        <dbReference type="ARBA" id="ARBA00023054"/>
    </source>
</evidence>
<comment type="similarity">
    <text evidence="2">Belongs to the DivIVA family.</text>
</comment>
<keyword evidence="6" id="KW-0131">Cell cycle</keyword>
<evidence type="ECO:0000313" key="8">
    <source>
        <dbReference type="EMBL" id="MBC5662391.1"/>
    </source>
</evidence>
<comment type="caution">
    <text evidence="8">The sequence shown here is derived from an EMBL/GenBank/DDBJ whole genome shotgun (WGS) entry which is preliminary data.</text>
</comment>
<dbReference type="PANTHER" id="PTHR35794:SF2">
    <property type="entry name" value="CELL DIVISION PROTEIN DIVIVA"/>
    <property type="match status" value="1"/>
</dbReference>
<dbReference type="InterPro" id="IPR019933">
    <property type="entry name" value="DivIVA_domain"/>
</dbReference>
<protein>
    <submittedName>
        <fullName evidence="8">DivIVA domain-containing protein</fullName>
    </submittedName>
</protein>
<keyword evidence="5" id="KW-0175">Coiled coil</keyword>
<dbReference type="GO" id="GO:0005737">
    <property type="term" value="C:cytoplasm"/>
    <property type="evidence" value="ECO:0007669"/>
    <property type="project" value="UniProtKB-SubCell"/>
</dbReference>
<evidence type="ECO:0000256" key="4">
    <source>
        <dbReference type="ARBA" id="ARBA00022618"/>
    </source>
</evidence>
<feature type="region of interest" description="Disordered" evidence="7">
    <location>
        <begin position="124"/>
        <end position="200"/>
    </location>
</feature>
<comment type="subcellular location">
    <subcellularLocation>
        <location evidence="1">Cytoplasm</location>
    </subcellularLocation>
</comment>
<evidence type="ECO:0000256" key="6">
    <source>
        <dbReference type="ARBA" id="ARBA00023306"/>
    </source>
</evidence>
<gene>
    <name evidence="8" type="ORF">H8S09_05705</name>
</gene>
<name>A0A8I0AL89_9FIRM</name>
<evidence type="ECO:0000313" key="9">
    <source>
        <dbReference type="Proteomes" id="UP000615234"/>
    </source>
</evidence>
<dbReference type="InterPro" id="IPR007793">
    <property type="entry name" value="DivIVA_fam"/>
</dbReference>
<dbReference type="PANTHER" id="PTHR35794">
    <property type="entry name" value="CELL DIVISION PROTEIN DIVIVA"/>
    <property type="match status" value="1"/>
</dbReference>
<feature type="region of interest" description="Disordered" evidence="7">
    <location>
        <begin position="71"/>
        <end position="92"/>
    </location>
</feature>
<evidence type="ECO:0000256" key="1">
    <source>
        <dbReference type="ARBA" id="ARBA00004496"/>
    </source>
</evidence>
<evidence type="ECO:0000256" key="2">
    <source>
        <dbReference type="ARBA" id="ARBA00009008"/>
    </source>
</evidence>
<keyword evidence="3" id="KW-0963">Cytoplasm</keyword>
<organism evidence="8 9">
    <name type="scientific">Coprococcus hominis</name>
    <name type="common">ex Liu et al. 2022</name>
    <dbReference type="NCBI Taxonomy" id="2763039"/>
    <lineage>
        <taxon>Bacteria</taxon>
        <taxon>Bacillati</taxon>
        <taxon>Bacillota</taxon>
        <taxon>Clostridia</taxon>
        <taxon>Lachnospirales</taxon>
        <taxon>Lachnospiraceae</taxon>
        <taxon>Coprococcus</taxon>
    </lineage>
</organism>
<feature type="compositionally biased region" description="Low complexity" evidence="7">
    <location>
        <begin position="128"/>
        <end position="137"/>
    </location>
</feature>
<dbReference type="Proteomes" id="UP000615234">
    <property type="component" value="Unassembled WGS sequence"/>
</dbReference>
<dbReference type="RefSeq" id="WP_021943920.1">
    <property type="nucleotide sequence ID" value="NZ_JACOOX010000003.1"/>
</dbReference>
<accession>A0A8I0AL89</accession>
<feature type="compositionally biased region" description="Basic and acidic residues" evidence="7">
    <location>
        <begin position="167"/>
        <end position="177"/>
    </location>
</feature>
<dbReference type="NCBIfam" id="TIGR03544">
    <property type="entry name" value="DivI1A_domain"/>
    <property type="match status" value="1"/>
</dbReference>
<keyword evidence="4" id="KW-0132">Cell division</keyword>
<sequence length="223" mass="24569">MLTKESIEEKTFKKGLFGYNKDEVNSFMREVSDEFASLQAKYDAAVAENELAQNSLRDNSVKIYELEKQLEQAAPGSKKEQNAANSEANKIINDAKKRANEVLSNAKAELAKLKAEMEELKANGGTVTATASTTASSINEDALEADPITKLKMKSQTTAEPQKLKMKPKEEPKEESKPQAFAGKSAVTEDEEDEVIVGEIEEGVKRNQVLIGDGDEDDDFEFL</sequence>
<proteinExistence type="inferred from homology"/>
<evidence type="ECO:0000256" key="3">
    <source>
        <dbReference type="ARBA" id="ARBA00022490"/>
    </source>
</evidence>
<dbReference type="AlphaFoldDB" id="A0A8I0AL89"/>
<dbReference type="Gene3D" id="6.10.250.660">
    <property type="match status" value="1"/>
</dbReference>
<evidence type="ECO:0000256" key="7">
    <source>
        <dbReference type="SAM" id="MobiDB-lite"/>
    </source>
</evidence>